<dbReference type="Proteomes" id="UP000269945">
    <property type="component" value="Unassembled WGS sequence"/>
</dbReference>
<accession>A0A9X9Q7W2</accession>
<evidence type="ECO:0000313" key="1">
    <source>
        <dbReference type="EMBL" id="VCX38347.1"/>
    </source>
</evidence>
<evidence type="ECO:0000313" key="2">
    <source>
        <dbReference type="Proteomes" id="UP000269945"/>
    </source>
</evidence>
<keyword evidence="2" id="KW-1185">Reference proteome</keyword>
<sequence>MLTGLPILGDTCFKFTNSSSISEDSTVSLRCACHHVFDKVSVSWGINDSHIIVAGLKFPQGDINGDTTFMFSFQFIQDPGILEALSHPAASFSYFSIVLLSIPTHS</sequence>
<dbReference type="EMBL" id="CYRY02043731">
    <property type="protein sequence ID" value="VCX38347.1"/>
    <property type="molecule type" value="Genomic_DNA"/>
</dbReference>
<dbReference type="AlphaFoldDB" id="A0A9X9Q7W2"/>
<gene>
    <name evidence="1" type="ORF">BN2614_LOCUS2</name>
</gene>
<proteinExistence type="predicted"/>
<organism evidence="1 2">
    <name type="scientific">Gulo gulo</name>
    <name type="common">Wolverine</name>
    <name type="synonym">Gluton</name>
    <dbReference type="NCBI Taxonomy" id="48420"/>
    <lineage>
        <taxon>Eukaryota</taxon>
        <taxon>Metazoa</taxon>
        <taxon>Chordata</taxon>
        <taxon>Craniata</taxon>
        <taxon>Vertebrata</taxon>
        <taxon>Euteleostomi</taxon>
        <taxon>Mammalia</taxon>
        <taxon>Eutheria</taxon>
        <taxon>Laurasiatheria</taxon>
        <taxon>Carnivora</taxon>
        <taxon>Caniformia</taxon>
        <taxon>Musteloidea</taxon>
        <taxon>Mustelidae</taxon>
        <taxon>Guloninae</taxon>
        <taxon>Gulo</taxon>
    </lineage>
</organism>
<protein>
    <submittedName>
        <fullName evidence="1">Uncharacterized protein</fullName>
    </submittedName>
</protein>
<name>A0A9X9Q7W2_GULGU</name>
<comment type="caution">
    <text evidence="1">The sequence shown here is derived from an EMBL/GenBank/DDBJ whole genome shotgun (WGS) entry which is preliminary data.</text>
</comment>
<reference evidence="1 2" key="1">
    <citation type="submission" date="2018-10" db="EMBL/GenBank/DDBJ databases">
        <authorList>
            <person name="Ekblom R."/>
            <person name="Jareborg N."/>
        </authorList>
    </citation>
    <scope>NUCLEOTIDE SEQUENCE [LARGE SCALE GENOMIC DNA]</scope>
    <source>
        <tissue evidence="1">Muscle</tissue>
    </source>
</reference>